<feature type="region of interest" description="Disordered" evidence="9">
    <location>
        <begin position="361"/>
        <end position="380"/>
    </location>
</feature>
<dbReference type="GO" id="GO:0071011">
    <property type="term" value="C:precatalytic spliceosome"/>
    <property type="evidence" value="ECO:0007669"/>
    <property type="project" value="TreeGrafter"/>
</dbReference>
<evidence type="ECO:0000256" key="9">
    <source>
        <dbReference type="SAM" id="MobiDB-lite"/>
    </source>
</evidence>
<evidence type="ECO:0000256" key="2">
    <source>
        <dbReference type="ARBA" id="ARBA00005572"/>
    </source>
</evidence>
<keyword evidence="6" id="KW-0508">mRNA splicing</keyword>
<keyword evidence="5" id="KW-0694">RNA-binding</keyword>
<keyword evidence="4" id="KW-0747">Spliceosome</keyword>
<keyword evidence="8" id="KW-0687">Ribonucleoprotein</keyword>
<feature type="domain" description="Nop" evidence="10">
    <location>
        <begin position="234"/>
        <end position="352"/>
    </location>
</feature>
<keyword evidence="7" id="KW-0539">Nucleus</keyword>
<dbReference type="GO" id="GO:0005687">
    <property type="term" value="C:U4 snRNP"/>
    <property type="evidence" value="ECO:0007669"/>
    <property type="project" value="TreeGrafter"/>
</dbReference>
<feature type="region of interest" description="Disordered" evidence="9">
    <location>
        <begin position="16"/>
        <end position="39"/>
    </location>
</feature>
<evidence type="ECO:0000259" key="10">
    <source>
        <dbReference type="PROSITE" id="PS51358"/>
    </source>
</evidence>
<dbReference type="InterPro" id="IPR027105">
    <property type="entry name" value="Prp31"/>
</dbReference>
<evidence type="ECO:0000256" key="3">
    <source>
        <dbReference type="ARBA" id="ARBA00022664"/>
    </source>
</evidence>
<keyword evidence="12" id="KW-1185">Reference proteome</keyword>
<dbReference type="PANTHER" id="PTHR13904:SF0">
    <property type="entry name" value="U4_U6 SMALL NUCLEAR RIBONUCLEOPROTEIN PRP31"/>
    <property type="match status" value="1"/>
</dbReference>
<dbReference type="Proteomes" id="UP001139887">
    <property type="component" value="Unassembled WGS sequence"/>
</dbReference>
<evidence type="ECO:0000256" key="8">
    <source>
        <dbReference type="ARBA" id="ARBA00023274"/>
    </source>
</evidence>
<comment type="similarity">
    <text evidence="2">Belongs to the PRP31 family.</text>
</comment>
<evidence type="ECO:0000256" key="7">
    <source>
        <dbReference type="ARBA" id="ARBA00023242"/>
    </source>
</evidence>
<gene>
    <name evidence="11" type="primary">PRP31</name>
    <name evidence="11" type="ORF">IWW36_004411</name>
</gene>
<dbReference type="Gene3D" id="1.10.246.90">
    <property type="entry name" value="Nop domain"/>
    <property type="match status" value="1"/>
</dbReference>
<dbReference type="PANTHER" id="PTHR13904">
    <property type="entry name" value="PRE-MRNA SPLICING FACTOR PRP31"/>
    <property type="match status" value="1"/>
</dbReference>
<dbReference type="InterPro" id="IPR012976">
    <property type="entry name" value="NOSIC"/>
</dbReference>
<accession>A0A9W8I3E1</accession>
<evidence type="ECO:0000313" key="12">
    <source>
        <dbReference type="Proteomes" id="UP001139887"/>
    </source>
</evidence>
<comment type="subcellular location">
    <subcellularLocation>
        <location evidence="1">Nucleus</location>
    </subcellularLocation>
</comment>
<dbReference type="SUPFAM" id="SSF89124">
    <property type="entry name" value="Nop domain"/>
    <property type="match status" value="1"/>
</dbReference>
<evidence type="ECO:0000256" key="6">
    <source>
        <dbReference type="ARBA" id="ARBA00023187"/>
    </source>
</evidence>
<feature type="compositionally biased region" description="Basic residues" evidence="9">
    <location>
        <begin position="370"/>
        <end position="380"/>
    </location>
</feature>
<dbReference type="InterPro" id="IPR036070">
    <property type="entry name" value="Nop_dom_sf"/>
</dbReference>
<proteinExistence type="inferred from homology"/>
<feature type="compositionally biased region" description="Polar residues" evidence="9">
    <location>
        <begin position="22"/>
        <end position="32"/>
    </location>
</feature>
<reference evidence="11" key="1">
    <citation type="submission" date="2022-07" db="EMBL/GenBank/DDBJ databases">
        <title>Phylogenomic reconstructions and comparative analyses of Kickxellomycotina fungi.</title>
        <authorList>
            <person name="Reynolds N.K."/>
            <person name="Stajich J.E."/>
            <person name="Barry K."/>
            <person name="Grigoriev I.V."/>
            <person name="Crous P."/>
            <person name="Smith M.E."/>
        </authorList>
    </citation>
    <scope>NUCLEOTIDE SEQUENCE</scope>
    <source>
        <strain evidence="11">NRRL 1566</strain>
    </source>
</reference>
<protein>
    <submittedName>
        <fullName evidence="11">U4/U6-U5 snRNP complex subunit prp31</fullName>
    </submittedName>
</protein>
<evidence type="ECO:0000256" key="4">
    <source>
        <dbReference type="ARBA" id="ARBA00022728"/>
    </source>
</evidence>
<dbReference type="InterPro" id="IPR042239">
    <property type="entry name" value="Nop_C"/>
</dbReference>
<dbReference type="PROSITE" id="PS51358">
    <property type="entry name" value="NOP"/>
    <property type="match status" value="1"/>
</dbReference>
<dbReference type="OrthoDB" id="4771285at2759"/>
<organism evidence="11 12">
    <name type="scientific">Coemansia brasiliensis</name>
    <dbReference type="NCBI Taxonomy" id="2650707"/>
    <lineage>
        <taxon>Eukaryota</taxon>
        <taxon>Fungi</taxon>
        <taxon>Fungi incertae sedis</taxon>
        <taxon>Zoopagomycota</taxon>
        <taxon>Kickxellomycotina</taxon>
        <taxon>Kickxellomycetes</taxon>
        <taxon>Kickxellales</taxon>
        <taxon>Kickxellaceae</taxon>
        <taxon>Coemansia</taxon>
    </lineage>
</organism>
<name>A0A9W8I3E1_9FUNG</name>
<dbReference type="InterPro" id="IPR002687">
    <property type="entry name" value="Nop_dom"/>
</dbReference>
<dbReference type="GO" id="GO:0046540">
    <property type="term" value="C:U4/U6 x U5 tri-snRNP complex"/>
    <property type="evidence" value="ECO:0007669"/>
    <property type="project" value="InterPro"/>
</dbReference>
<dbReference type="EMBL" id="JANBUW010000571">
    <property type="protein sequence ID" value="KAJ2846313.1"/>
    <property type="molecule type" value="Genomic_DNA"/>
</dbReference>
<dbReference type="Pfam" id="PF09785">
    <property type="entry name" value="Prp31_C"/>
    <property type="match status" value="1"/>
</dbReference>
<dbReference type="Gene3D" id="1.10.287.4070">
    <property type="match status" value="1"/>
</dbReference>
<keyword evidence="3" id="KW-0507">mRNA processing</keyword>
<dbReference type="Pfam" id="PF01798">
    <property type="entry name" value="Nop"/>
    <property type="match status" value="1"/>
</dbReference>
<evidence type="ECO:0000313" key="11">
    <source>
        <dbReference type="EMBL" id="KAJ2846313.1"/>
    </source>
</evidence>
<evidence type="ECO:0000256" key="1">
    <source>
        <dbReference type="ARBA" id="ARBA00004123"/>
    </source>
</evidence>
<dbReference type="FunFam" id="1.10.287.4070:FF:000003">
    <property type="entry name" value="U4/U6 small nuclear ribonucleoprotein PRP31"/>
    <property type="match status" value="1"/>
</dbReference>
<dbReference type="FunFam" id="1.10.246.90:FF:000002">
    <property type="entry name" value="U4/U6 small nuclear ribonucleoprotein Prp31"/>
    <property type="match status" value="1"/>
</dbReference>
<dbReference type="InterPro" id="IPR019175">
    <property type="entry name" value="Prp31_C"/>
</dbReference>
<dbReference type="SMART" id="SM00931">
    <property type="entry name" value="NOSIC"/>
    <property type="match status" value="1"/>
</dbReference>
<comment type="caution">
    <text evidence="11">The sequence shown here is derived from an EMBL/GenBank/DDBJ whole genome shotgun (WGS) entry which is preliminary data.</text>
</comment>
<evidence type="ECO:0000256" key="5">
    <source>
        <dbReference type="ARBA" id="ARBA00022884"/>
    </source>
</evidence>
<dbReference type="AlphaFoldDB" id="A0A9W8I3E1"/>
<dbReference type="GO" id="GO:0003723">
    <property type="term" value="F:RNA binding"/>
    <property type="evidence" value="ECO:0007669"/>
    <property type="project" value="UniProtKB-KW"/>
</dbReference>
<sequence length="449" mass="49116">MAFDDDLLAELDELGDDIADEPTTTNDRQPAQATADATDISALGEASNAGYMDQDHRDFIDKVAKKATSIFGIAQCARSVELRTLLSEIAQNQASTATSSIVGRVEDDKSYQLVLRANDMSARVAGEILLVHQFLLDHYKSRFPELETLVENPVDYARTVKAIGNAEDISQVKLDGILPNATQMVVVVTGSTTSGRLLSMEELEIVDEAADCLLDLSQAKLKIVGFIETKMPLIAPNTTRLIGASTAAQLIVEAGGLSALSKIPACNIQLLGKQKSTSLGFSSLTIKKHTGVLYYSEAVRMVPEDFRDKMVRKLAGKCALTARVDAQQTSPDGHVGVKFQRELNEQVAKLLEAAPLNAVKPLPIPDEGPKRRRGGRKVRKAREPFMATELQKQRDRLQFGKFQDEVVVMDELEGVGMLGQAAGRIRATQLNNRAQAKVAKKYKKYMKPY</sequence>
<dbReference type="GO" id="GO:0000244">
    <property type="term" value="P:spliceosomal tri-snRNP complex assembly"/>
    <property type="evidence" value="ECO:0007669"/>
    <property type="project" value="InterPro"/>
</dbReference>